<keyword evidence="11" id="KW-1185">Reference proteome</keyword>
<reference evidence="10 11" key="1">
    <citation type="submission" date="2024-02" db="EMBL/GenBank/DDBJ databases">
        <title>De novo assembly and annotation of 12 fungi associated with fruit tree decline syndrome in Ontario, Canada.</title>
        <authorList>
            <person name="Sulman M."/>
            <person name="Ellouze W."/>
            <person name="Ilyukhin E."/>
        </authorList>
    </citation>
    <scope>NUCLEOTIDE SEQUENCE [LARGE SCALE GENOMIC DNA]</scope>
    <source>
        <strain evidence="10 11">M42-189</strain>
    </source>
</reference>
<keyword evidence="6 8" id="KW-1133">Transmembrane helix</keyword>
<dbReference type="Proteomes" id="UP001521785">
    <property type="component" value="Unassembled WGS sequence"/>
</dbReference>
<accession>A0ABR3RGE4</accession>
<evidence type="ECO:0000313" key="10">
    <source>
        <dbReference type="EMBL" id="KAL1603521.1"/>
    </source>
</evidence>
<evidence type="ECO:0000256" key="7">
    <source>
        <dbReference type="ARBA" id="ARBA00023136"/>
    </source>
</evidence>
<organism evidence="10 11">
    <name type="scientific">Paraconiothyrium brasiliense</name>
    <dbReference type="NCBI Taxonomy" id="300254"/>
    <lineage>
        <taxon>Eukaryota</taxon>
        <taxon>Fungi</taxon>
        <taxon>Dikarya</taxon>
        <taxon>Ascomycota</taxon>
        <taxon>Pezizomycotina</taxon>
        <taxon>Dothideomycetes</taxon>
        <taxon>Pleosporomycetidae</taxon>
        <taxon>Pleosporales</taxon>
        <taxon>Massarineae</taxon>
        <taxon>Didymosphaeriaceae</taxon>
        <taxon>Paraconiothyrium</taxon>
    </lineage>
</organism>
<protein>
    <recommendedName>
        <fullName evidence="9">Wax synthase domain-containing protein</fullName>
    </recommendedName>
</protein>
<gene>
    <name evidence="10" type="ORF">SLS60_005109</name>
</gene>
<evidence type="ECO:0000256" key="1">
    <source>
        <dbReference type="ARBA" id="ARBA00004141"/>
    </source>
</evidence>
<feature type="transmembrane region" description="Helical" evidence="8">
    <location>
        <begin position="29"/>
        <end position="48"/>
    </location>
</feature>
<evidence type="ECO:0000256" key="3">
    <source>
        <dbReference type="ARBA" id="ARBA00007282"/>
    </source>
</evidence>
<name>A0ABR3RGE4_9PLEO</name>
<dbReference type="InterPro" id="IPR032805">
    <property type="entry name" value="Wax_synthase_dom"/>
</dbReference>
<dbReference type="Pfam" id="PF13813">
    <property type="entry name" value="MBOAT_2"/>
    <property type="match status" value="1"/>
</dbReference>
<evidence type="ECO:0000256" key="8">
    <source>
        <dbReference type="SAM" id="Phobius"/>
    </source>
</evidence>
<feature type="transmembrane region" description="Helical" evidence="8">
    <location>
        <begin position="291"/>
        <end position="312"/>
    </location>
</feature>
<keyword evidence="4" id="KW-0808">Transferase</keyword>
<comment type="similarity">
    <text evidence="3">Belongs to the wax synthase family.</text>
</comment>
<dbReference type="EMBL" id="JAKJXO020000006">
    <property type="protein sequence ID" value="KAL1603521.1"/>
    <property type="molecule type" value="Genomic_DNA"/>
</dbReference>
<feature type="transmembrane region" description="Helical" evidence="8">
    <location>
        <begin position="264"/>
        <end position="285"/>
    </location>
</feature>
<proteinExistence type="inferred from homology"/>
<evidence type="ECO:0000256" key="6">
    <source>
        <dbReference type="ARBA" id="ARBA00022989"/>
    </source>
</evidence>
<evidence type="ECO:0000256" key="4">
    <source>
        <dbReference type="ARBA" id="ARBA00022679"/>
    </source>
</evidence>
<keyword evidence="7 8" id="KW-0472">Membrane</keyword>
<comment type="pathway">
    <text evidence="2">Secondary metabolite biosynthesis.</text>
</comment>
<dbReference type="InterPro" id="IPR044851">
    <property type="entry name" value="Wax_synthase"/>
</dbReference>
<sequence>MMMTSYWAPVVPVLEDDLVHQLLVDGPPAIVALLVPGASMYLSLWALARGWIWTSRILVLPTLLLFWASIEIAPVRCLALRGVFDFGIVIGVMKLVELHLLCWQKAFPKYTNGKPPRPSIMALLLLTELRHESFTPNPIRLAPTPQYPFPSSPKKRRVFYSEHVQILIHIAMFIALQSLPQYAPVKAFGVLLSIWILFTGCQLMLRYKNSPPLFGPIFLADSLATFWTETWHNAFASPCLTLAYNPTMWILTKVGVPRRIARSFAVIASFSLMAVFHAEVMSPLLPPEGKMRIGLFFVLNGVFTVIEVAVWGKKRDWRRALMAWIIELALASWAVQTAQVADGLLHADWRGLCRPKIVRTPAGSLLI</sequence>
<dbReference type="PANTHER" id="PTHR31595:SF57">
    <property type="entry name" value="OS04G0481900 PROTEIN"/>
    <property type="match status" value="1"/>
</dbReference>
<evidence type="ECO:0000259" key="9">
    <source>
        <dbReference type="Pfam" id="PF13813"/>
    </source>
</evidence>
<dbReference type="PANTHER" id="PTHR31595">
    <property type="entry name" value="LONG-CHAIN-ALCOHOL O-FATTY-ACYLTRANSFERASE 3-RELATED"/>
    <property type="match status" value="1"/>
</dbReference>
<comment type="caution">
    <text evidence="10">The sequence shown here is derived from an EMBL/GenBank/DDBJ whole genome shotgun (WGS) entry which is preliminary data.</text>
</comment>
<evidence type="ECO:0000256" key="2">
    <source>
        <dbReference type="ARBA" id="ARBA00005179"/>
    </source>
</evidence>
<keyword evidence="5 8" id="KW-0812">Transmembrane</keyword>
<evidence type="ECO:0000256" key="5">
    <source>
        <dbReference type="ARBA" id="ARBA00022692"/>
    </source>
</evidence>
<feature type="domain" description="Wax synthase" evidence="9">
    <location>
        <begin position="211"/>
        <end position="298"/>
    </location>
</feature>
<comment type="subcellular location">
    <subcellularLocation>
        <location evidence="1">Membrane</location>
        <topology evidence="1">Multi-pass membrane protein</topology>
    </subcellularLocation>
</comment>
<evidence type="ECO:0000313" key="11">
    <source>
        <dbReference type="Proteomes" id="UP001521785"/>
    </source>
</evidence>